<evidence type="ECO:0000256" key="1">
    <source>
        <dbReference type="ARBA" id="ARBA00008324"/>
    </source>
</evidence>
<accession>A0A848DF99</accession>
<dbReference type="SUPFAM" id="SSF54637">
    <property type="entry name" value="Thioesterase/thiol ester dehydrase-isomerase"/>
    <property type="match status" value="1"/>
</dbReference>
<dbReference type="GO" id="GO:0061522">
    <property type="term" value="F:1,4-dihydroxy-2-naphthoyl-CoA thioesterase activity"/>
    <property type="evidence" value="ECO:0007669"/>
    <property type="project" value="TreeGrafter"/>
</dbReference>
<keyword evidence="5" id="KW-1185">Reference proteome</keyword>
<dbReference type="Gene3D" id="3.10.129.10">
    <property type="entry name" value="Hotdog Thioesterase"/>
    <property type="match status" value="1"/>
</dbReference>
<evidence type="ECO:0000313" key="4">
    <source>
        <dbReference type="EMBL" id="NMH91244.1"/>
    </source>
</evidence>
<gene>
    <name evidence="4" type="ORF">HF519_06495</name>
</gene>
<organism evidence="4 5">
    <name type="scientific">Pseudonocardia bannensis</name>
    <dbReference type="NCBI Taxonomy" id="630973"/>
    <lineage>
        <taxon>Bacteria</taxon>
        <taxon>Bacillati</taxon>
        <taxon>Actinomycetota</taxon>
        <taxon>Actinomycetes</taxon>
        <taxon>Pseudonocardiales</taxon>
        <taxon>Pseudonocardiaceae</taxon>
        <taxon>Pseudonocardia</taxon>
    </lineage>
</organism>
<evidence type="ECO:0000256" key="2">
    <source>
        <dbReference type="ARBA" id="ARBA00022801"/>
    </source>
</evidence>
<dbReference type="AlphaFoldDB" id="A0A848DF99"/>
<dbReference type="InterPro" id="IPR003736">
    <property type="entry name" value="PAAI_dom"/>
</dbReference>
<comment type="similarity">
    <text evidence="1">Belongs to the thioesterase PaaI family.</text>
</comment>
<keyword evidence="2" id="KW-0378">Hydrolase</keyword>
<sequence>MPFTAVLGATALAVGADEVRLRLEWDATRCTAGGLLHGGAMMGLADAAGGWSAFLNLPDGATGTATVDSTTHFLRGVSGGHVEAAARPLHVGRTMIVVDTEVHDADGRLVGRVTQTQAVLR</sequence>
<dbReference type="NCBIfam" id="TIGR00369">
    <property type="entry name" value="unchar_dom_1"/>
    <property type="match status" value="1"/>
</dbReference>
<dbReference type="InterPro" id="IPR029069">
    <property type="entry name" value="HotDog_dom_sf"/>
</dbReference>
<protein>
    <submittedName>
        <fullName evidence="4">PaaI family thioesterase</fullName>
    </submittedName>
</protein>
<proteinExistence type="inferred from homology"/>
<dbReference type="EMBL" id="JAAXKZ010000015">
    <property type="protein sequence ID" value="NMH91244.1"/>
    <property type="molecule type" value="Genomic_DNA"/>
</dbReference>
<feature type="domain" description="Thioesterase" evidence="3">
    <location>
        <begin position="33"/>
        <end position="110"/>
    </location>
</feature>
<evidence type="ECO:0000259" key="3">
    <source>
        <dbReference type="Pfam" id="PF03061"/>
    </source>
</evidence>
<dbReference type="Pfam" id="PF03061">
    <property type="entry name" value="4HBT"/>
    <property type="match status" value="1"/>
</dbReference>
<reference evidence="4 5" key="1">
    <citation type="submission" date="2020-04" db="EMBL/GenBank/DDBJ databases">
        <authorList>
            <person name="Klaysubun C."/>
            <person name="Duangmal K."/>
            <person name="Lipun K."/>
        </authorList>
    </citation>
    <scope>NUCLEOTIDE SEQUENCE [LARGE SCALE GENOMIC DNA]</scope>
    <source>
        <strain evidence="4 5">DSM 45300</strain>
    </source>
</reference>
<dbReference type="InterPro" id="IPR006683">
    <property type="entry name" value="Thioestr_dom"/>
</dbReference>
<dbReference type="Proteomes" id="UP000586918">
    <property type="component" value="Unassembled WGS sequence"/>
</dbReference>
<comment type="caution">
    <text evidence="4">The sequence shown here is derived from an EMBL/GenBank/DDBJ whole genome shotgun (WGS) entry which is preliminary data.</text>
</comment>
<dbReference type="GO" id="GO:0005829">
    <property type="term" value="C:cytosol"/>
    <property type="evidence" value="ECO:0007669"/>
    <property type="project" value="TreeGrafter"/>
</dbReference>
<dbReference type="CDD" id="cd03443">
    <property type="entry name" value="PaaI_thioesterase"/>
    <property type="match status" value="1"/>
</dbReference>
<name>A0A848DF99_9PSEU</name>
<dbReference type="PANTHER" id="PTHR43240">
    <property type="entry name" value="1,4-DIHYDROXY-2-NAPHTHOYL-COA THIOESTERASE 1"/>
    <property type="match status" value="1"/>
</dbReference>
<dbReference type="PANTHER" id="PTHR43240:SF5">
    <property type="entry name" value="1,4-DIHYDROXY-2-NAPHTHOYL-COA THIOESTERASE 1"/>
    <property type="match status" value="1"/>
</dbReference>
<evidence type="ECO:0000313" key="5">
    <source>
        <dbReference type="Proteomes" id="UP000586918"/>
    </source>
</evidence>